<feature type="domain" description="Tyr recombinase" evidence="5">
    <location>
        <begin position="171"/>
        <end position="371"/>
    </location>
</feature>
<dbReference type="RefSeq" id="WP_139592664.1">
    <property type="nucleotide sequence ID" value="NZ_CP031198.1"/>
</dbReference>
<accession>A0A5B7Y066</accession>
<dbReference type="Pfam" id="PF14657">
    <property type="entry name" value="Arm-DNA-bind_4"/>
    <property type="match status" value="1"/>
</dbReference>
<dbReference type="InterPro" id="IPR011010">
    <property type="entry name" value="DNA_brk_join_enz"/>
</dbReference>
<keyword evidence="3" id="KW-0233">DNA recombination</keyword>
<dbReference type="Pfam" id="PF00589">
    <property type="entry name" value="Phage_integrase"/>
    <property type="match status" value="1"/>
</dbReference>
<evidence type="ECO:0000313" key="8">
    <source>
        <dbReference type="EMBL" id="QCZ53609.1"/>
    </source>
</evidence>
<evidence type="ECO:0000256" key="4">
    <source>
        <dbReference type="PROSITE-ProRule" id="PRU01248"/>
    </source>
</evidence>
<dbReference type="Proteomes" id="UP000307074">
    <property type="component" value="Chromosome"/>
</dbReference>
<dbReference type="InterPro" id="IPR044068">
    <property type="entry name" value="CB"/>
</dbReference>
<organism evidence="7 9">
    <name type="scientific">Levilactobacillus brevis</name>
    <name type="common">Lactobacillus brevis</name>
    <dbReference type="NCBI Taxonomy" id="1580"/>
    <lineage>
        <taxon>Bacteria</taxon>
        <taxon>Bacillati</taxon>
        <taxon>Bacillota</taxon>
        <taxon>Bacilli</taxon>
        <taxon>Lactobacillales</taxon>
        <taxon>Lactobacillaceae</taxon>
        <taxon>Levilactobacillus</taxon>
    </lineage>
</organism>
<dbReference type="Gene3D" id="1.10.443.10">
    <property type="entry name" value="Intergrase catalytic core"/>
    <property type="match status" value="1"/>
</dbReference>
<evidence type="ECO:0000256" key="3">
    <source>
        <dbReference type="ARBA" id="ARBA00023172"/>
    </source>
</evidence>
<dbReference type="PROSITE" id="PS51898">
    <property type="entry name" value="TYR_RECOMBINASE"/>
    <property type="match status" value="1"/>
</dbReference>
<evidence type="ECO:0000313" key="7">
    <source>
        <dbReference type="EMBL" id="QCZ53537.1"/>
    </source>
</evidence>
<evidence type="ECO:0000259" key="5">
    <source>
        <dbReference type="PROSITE" id="PS51898"/>
    </source>
</evidence>
<dbReference type="InterPro" id="IPR002104">
    <property type="entry name" value="Integrase_catalytic"/>
</dbReference>
<reference evidence="7 9" key="1">
    <citation type="submission" date="2018-07" db="EMBL/GenBank/DDBJ databases">
        <authorList>
            <person name="Feyereisen M."/>
        </authorList>
    </citation>
    <scope>NUCLEOTIDE SEQUENCE [LARGE SCALE GENOMIC DNA]</scope>
    <source>
        <strain evidence="7 9">UCCLBBS449</strain>
    </source>
</reference>
<dbReference type="InterPro" id="IPR025269">
    <property type="entry name" value="SAM-like_dom"/>
</dbReference>
<dbReference type="InterPro" id="IPR010998">
    <property type="entry name" value="Integrase_recombinase_N"/>
</dbReference>
<dbReference type="GO" id="GO:0003677">
    <property type="term" value="F:DNA binding"/>
    <property type="evidence" value="ECO:0007669"/>
    <property type="project" value="UniProtKB-UniRule"/>
</dbReference>
<dbReference type="SUPFAM" id="SSF56349">
    <property type="entry name" value="DNA breaking-rejoining enzymes"/>
    <property type="match status" value="1"/>
</dbReference>
<dbReference type="Pfam" id="PF13102">
    <property type="entry name" value="Phage_int_SAM_5"/>
    <property type="match status" value="1"/>
</dbReference>
<dbReference type="GO" id="GO:0006310">
    <property type="term" value="P:DNA recombination"/>
    <property type="evidence" value="ECO:0007669"/>
    <property type="project" value="UniProtKB-KW"/>
</dbReference>
<dbReference type="PROSITE" id="PS51900">
    <property type="entry name" value="CB"/>
    <property type="match status" value="1"/>
</dbReference>
<dbReference type="PANTHER" id="PTHR30349">
    <property type="entry name" value="PHAGE INTEGRASE-RELATED"/>
    <property type="match status" value="1"/>
</dbReference>
<evidence type="ECO:0000259" key="6">
    <source>
        <dbReference type="PROSITE" id="PS51900"/>
    </source>
</evidence>
<evidence type="ECO:0000256" key="2">
    <source>
        <dbReference type="ARBA" id="ARBA00023125"/>
    </source>
</evidence>
<dbReference type="InterPro" id="IPR050090">
    <property type="entry name" value="Tyrosine_recombinase_XerCD"/>
</dbReference>
<dbReference type="EMBL" id="CP031198">
    <property type="protein sequence ID" value="QCZ53609.1"/>
    <property type="molecule type" value="Genomic_DNA"/>
</dbReference>
<dbReference type="EMBL" id="CP031198">
    <property type="protein sequence ID" value="QCZ53537.1"/>
    <property type="molecule type" value="Genomic_DNA"/>
</dbReference>
<comment type="similarity">
    <text evidence="1">Belongs to the 'phage' integrase family.</text>
</comment>
<feature type="domain" description="Core-binding (CB)" evidence="6">
    <location>
        <begin position="60"/>
        <end position="148"/>
    </location>
</feature>
<dbReference type="GO" id="GO:0015074">
    <property type="term" value="P:DNA integration"/>
    <property type="evidence" value="ECO:0007669"/>
    <property type="project" value="InterPro"/>
</dbReference>
<dbReference type="InterPro" id="IPR013762">
    <property type="entry name" value="Integrase-like_cat_sf"/>
</dbReference>
<gene>
    <name evidence="7" type="ORF">UCCLBBS449_1602</name>
    <name evidence="8" type="ORF">UCCLBBS449_1674</name>
</gene>
<evidence type="ECO:0000256" key="1">
    <source>
        <dbReference type="ARBA" id="ARBA00008857"/>
    </source>
</evidence>
<dbReference type="PANTHER" id="PTHR30349:SF64">
    <property type="entry name" value="PROPHAGE INTEGRASE INTD-RELATED"/>
    <property type="match status" value="1"/>
</dbReference>
<keyword evidence="2 4" id="KW-0238">DNA-binding</keyword>
<dbReference type="InterPro" id="IPR028259">
    <property type="entry name" value="AP2-like_int_N"/>
</dbReference>
<dbReference type="AlphaFoldDB" id="A0A5B7Y066"/>
<proteinExistence type="inferred from homology"/>
<dbReference type="Gene3D" id="1.10.150.130">
    <property type="match status" value="1"/>
</dbReference>
<dbReference type="CDD" id="cd01189">
    <property type="entry name" value="INT_ICEBs1_C_like"/>
    <property type="match status" value="1"/>
</dbReference>
<name>A0A5B7Y066_LEVBR</name>
<sequence length="399" mass="45943">MAEIYRGNGKWIARVSFKGTDGKRHYKSKSGFRTKREAEVYGIELEQQVHSGGKISQRNITFLDYFTEWFKIFRKPNIADATAERYQYTINTITKYFGNTLLRKIDTAQYQKFLNWYGLGDGKSEKTHSKESAAKINVHIRAAVRNAVNDGVISRDFTLNTHIVFDTSNTREIKYLSYKDAAKLYQVTMSNLHGLDVTSYMCLTALLTGMRQQEIAGLTWKDIDVKGGTIDINKSWNWKKRDFGPTKNPYSVRKIKVDRNLINILQKLHYEQELFLKSKEILNSKDLVFFSRYQRVPSSKALNDGLAELLKSASIDQKLNFHGLRHTHASILLYQKASIAYISHRLGHESISTTTKTYLHIIQELEQAEDDKAERVMMKLGSGVDWDSFNSDATKSMKM</sequence>
<protein>
    <submittedName>
        <fullName evidence="7">Integrase family protein</fullName>
    </submittedName>
</protein>
<evidence type="ECO:0000313" key="9">
    <source>
        <dbReference type="Proteomes" id="UP000307074"/>
    </source>
</evidence>